<dbReference type="InterPro" id="IPR006574">
    <property type="entry name" value="PRY"/>
</dbReference>
<dbReference type="InterPro" id="IPR043136">
    <property type="entry name" value="B30.2/SPRY_sf"/>
</dbReference>
<dbReference type="InterPro" id="IPR053896">
    <property type="entry name" value="BTN3A2-like_Ig-C"/>
</dbReference>
<keyword evidence="6 10" id="KW-0472">Membrane</keyword>
<dbReference type="OrthoDB" id="9049620at2759"/>
<dbReference type="InterPro" id="IPR036179">
    <property type="entry name" value="Ig-like_dom_sf"/>
</dbReference>
<keyword evidence="7" id="KW-1015">Disulfide bond</keyword>
<dbReference type="FunFam" id="2.60.40.10:FF:000088">
    <property type="entry name" value="Butyrophilin subfamily 1 member A1"/>
    <property type="match status" value="1"/>
</dbReference>
<dbReference type="GO" id="GO:0009897">
    <property type="term" value="C:external side of plasma membrane"/>
    <property type="evidence" value="ECO:0007669"/>
    <property type="project" value="TreeGrafter"/>
</dbReference>
<dbReference type="GO" id="GO:0050852">
    <property type="term" value="P:T cell receptor signaling pathway"/>
    <property type="evidence" value="ECO:0007669"/>
    <property type="project" value="TreeGrafter"/>
</dbReference>
<dbReference type="KEGG" id="gsh:117349913"/>
<keyword evidence="8" id="KW-0325">Glycoprotein</keyword>
<evidence type="ECO:0000256" key="2">
    <source>
        <dbReference type="ARBA" id="ARBA00007591"/>
    </source>
</evidence>
<dbReference type="RefSeq" id="XP_033779527.1">
    <property type="nucleotide sequence ID" value="XM_033923636.1"/>
</dbReference>
<evidence type="ECO:0000256" key="3">
    <source>
        <dbReference type="ARBA" id="ARBA00022692"/>
    </source>
</evidence>
<evidence type="ECO:0000256" key="5">
    <source>
        <dbReference type="ARBA" id="ARBA00022989"/>
    </source>
</evidence>
<gene>
    <name evidence="15 16" type="primary">LOC117349913</name>
</gene>
<feature type="signal peptide" evidence="11">
    <location>
        <begin position="1"/>
        <end position="32"/>
    </location>
</feature>
<evidence type="ECO:0000256" key="4">
    <source>
        <dbReference type="ARBA" id="ARBA00022729"/>
    </source>
</evidence>
<dbReference type="InterPro" id="IPR013783">
    <property type="entry name" value="Ig-like_fold"/>
</dbReference>
<dbReference type="Pfam" id="PF00622">
    <property type="entry name" value="SPRY"/>
    <property type="match status" value="1"/>
</dbReference>
<dbReference type="FunFam" id="2.60.40.10:FF:000208">
    <property type="entry name" value="Butyrophilin subfamily 1 member A1"/>
    <property type="match status" value="1"/>
</dbReference>
<dbReference type="SUPFAM" id="SSF49899">
    <property type="entry name" value="Concanavalin A-like lectins/glucanases"/>
    <property type="match status" value="1"/>
</dbReference>
<evidence type="ECO:0000256" key="6">
    <source>
        <dbReference type="ARBA" id="ARBA00023136"/>
    </source>
</evidence>
<keyword evidence="14" id="KW-1185">Reference proteome</keyword>
<dbReference type="Pfam" id="PF13765">
    <property type="entry name" value="PRY"/>
    <property type="match status" value="1"/>
</dbReference>
<dbReference type="PRINTS" id="PR01407">
    <property type="entry name" value="BUTYPHLNCDUF"/>
</dbReference>
<evidence type="ECO:0000259" key="12">
    <source>
        <dbReference type="PROSITE" id="PS50188"/>
    </source>
</evidence>
<dbReference type="Pfam" id="PF07686">
    <property type="entry name" value="V-set"/>
    <property type="match status" value="1"/>
</dbReference>
<dbReference type="SMART" id="SM00449">
    <property type="entry name" value="SPRY"/>
    <property type="match status" value="1"/>
</dbReference>
<feature type="domain" description="Ig-like" evidence="13">
    <location>
        <begin position="16"/>
        <end position="132"/>
    </location>
</feature>
<proteinExistence type="inferred from homology"/>
<dbReference type="CDD" id="cd05713">
    <property type="entry name" value="IgV_MOG_like"/>
    <property type="match status" value="1"/>
</dbReference>
<evidence type="ECO:0000256" key="10">
    <source>
        <dbReference type="SAM" id="Phobius"/>
    </source>
</evidence>
<accession>A0A6P8NT25</accession>
<evidence type="ECO:0000256" key="8">
    <source>
        <dbReference type="ARBA" id="ARBA00023180"/>
    </source>
</evidence>
<dbReference type="PROSITE" id="PS50835">
    <property type="entry name" value="IG_LIKE"/>
    <property type="match status" value="2"/>
</dbReference>
<feature type="chain" id="PRO_5044653847" evidence="11">
    <location>
        <begin position="33"/>
        <end position="511"/>
    </location>
</feature>
<dbReference type="PANTHER" id="PTHR24100">
    <property type="entry name" value="BUTYROPHILIN"/>
    <property type="match status" value="1"/>
</dbReference>
<evidence type="ECO:0000259" key="13">
    <source>
        <dbReference type="PROSITE" id="PS50835"/>
    </source>
</evidence>
<evidence type="ECO:0000313" key="15">
    <source>
        <dbReference type="RefSeq" id="XP_033779526.1"/>
    </source>
</evidence>
<keyword evidence="4 11" id="KW-0732">Signal</keyword>
<dbReference type="InterPro" id="IPR013320">
    <property type="entry name" value="ConA-like_dom_sf"/>
</dbReference>
<evidence type="ECO:0000313" key="16">
    <source>
        <dbReference type="RefSeq" id="XP_033779527.1"/>
    </source>
</evidence>
<feature type="transmembrane region" description="Helical" evidence="10">
    <location>
        <begin position="253"/>
        <end position="277"/>
    </location>
</feature>
<comment type="similarity">
    <text evidence="2">Belongs to the immunoglobulin superfamily. BTN/MOG family.</text>
</comment>
<dbReference type="AlphaFoldDB" id="A0A6P8NT25"/>
<feature type="domain" description="B30.2/SPRY" evidence="12">
    <location>
        <begin position="320"/>
        <end position="511"/>
    </location>
</feature>
<dbReference type="Gene3D" id="2.60.40.10">
    <property type="entry name" value="Immunoglobulins"/>
    <property type="match status" value="2"/>
</dbReference>
<evidence type="ECO:0000313" key="14">
    <source>
        <dbReference type="Proteomes" id="UP000515159"/>
    </source>
</evidence>
<keyword evidence="5 10" id="KW-1133">Transmembrane helix</keyword>
<evidence type="ECO:0000256" key="9">
    <source>
        <dbReference type="ARBA" id="ARBA00023319"/>
    </source>
</evidence>
<keyword evidence="3 10" id="KW-0812">Transmembrane</keyword>
<dbReference type="FunFam" id="2.60.120.920:FF:000004">
    <property type="entry name" value="Butyrophilin subfamily 1 member A1"/>
    <property type="match status" value="1"/>
</dbReference>
<reference evidence="15 16" key="1">
    <citation type="submission" date="2025-04" db="UniProtKB">
        <authorList>
            <consortium name="RefSeq"/>
        </authorList>
    </citation>
    <scope>IDENTIFICATION</scope>
</reference>
<comment type="subcellular location">
    <subcellularLocation>
        <location evidence="1">Membrane</location>
        <topology evidence="1">Single-pass type I membrane protein</topology>
    </subcellularLocation>
</comment>
<evidence type="ECO:0000256" key="11">
    <source>
        <dbReference type="SAM" id="SignalP"/>
    </source>
</evidence>
<dbReference type="GO" id="GO:0005102">
    <property type="term" value="F:signaling receptor binding"/>
    <property type="evidence" value="ECO:0007669"/>
    <property type="project" value="TreeGrafter"/>
</dbReference>
<dbReference type="InterPro" id="IPR003877">
    <property type="entry name" value="SPRY_dom"/>
</dbReference>
<dbReference type="Proteomes" id="UP000515159">
    <property type="component" value="Chromosome 16"/>
</dbReference>
<dbReference type="InterPro" id="IPR007110">
    <property type="entry name" value="Ig-like_dom"/>
</dbReference>
<dbReference type="InterPro" id="IPR003599">
    <property type="entry name" value="Ig_sub"/>
</dbReference>
<dbReference type="SMART" id="SM00406">
    <property type="entry name" value="IGv"/>
    <property type="match status" value="1"/>
</dbReference>
<dbReference type="GO" id="GO:0001817">
    <property type="term" value="P:regulation of cytokine production"/>
    <property type="evidence" value="ECO:0007669"/>
    <property type="project" value="TreeGrafter"/>
</dbReference>
<dbReference type="InterPro" id="IPR050504">
    <property type="entry name" value="IgSF_BTN/MOG"/>
</dbReference>
<dbReference type="InterPro" id="IPR013106">
    <property type="entry name" value="Ig_V-set"/>
</dbReference>
<name>A0A6P8NT25_GEOSA</name>
<sequence>MGFPKSPWRMSLSSLPRFILLWISHHFQTGNAVTEDFKVIGPDQPVVAILGEDAVLPCRLIPALNAEDMQMRWFQTNFNFIVHRYENGMDQSEHQNPKYRGRTKLIRNDISCGSVSLRIRNIGLDDEGIYTCYFQLDAYYEDAKVELKVAGLGSAPSISVIDHQDRGIMILFESSGWYPEPEVTWRQEDGERLIPAPETETQKQNGLIKVKTSLLITNQYGKISCDIRNIILNQGRGSMISIADTFYRQVSRWMVSLILILLSMLISCGLLVVLVVYHLKKKRQKEEIYFADVENLSADVAKLSADNAKLSADNATLSADIQFLHAELEWRRRCSFAVDVTLDPETAHPKLILSEDWKSFRWGYTSQTLPESPKRFEISCCVLGCQGFTSGRHYWEVQVGDGSGCAMGVCKDSVKRKEGIKKQSPEGGFWTVENRFGKYSALTFPKTPISLTERTRAVGIFLDYEAGEVSFYDADNKSHLFTFTDTFTGILRPFFSVYFQTLTIRPVATWE</sequence>
<evidence type="ECO:0000256" key="1">
    <source>
        <dbReference type="ARBA" id="ARBA00004479"/>
    </source>
</evidence>
<organism evidence="14 16">
    <name type="scientific">Geotrypetes seraphini</name>
    <name type="common">Gaboon caecilian</name>
    <name type="synonym">Caecilia seraphini</name>
    <dbReference type="NCBI Taxonomy" id="260995"/>
    <lineage>
        <taxon>Eukaryota</taxon>
        <taxon>Metazoa</taxon>
        <taxon>Chordata</taxon>
        <taxon>Craniata</taxon>
        <taxon>Vertebrata</taxon>
        <taxon>Euteleostomi</taxon>
        <taxon>Amphibia</taxon>
        <taxon>Gymnophiona</taxon>
        <taxon>Geotrypetes</taxon>
    </lineage>
</organism>
<protein>
    <submittedName>
        <fullName evidence="15 16">Butyrophilin subfamily 1 member A1-like isoform X1</fullName>
    </submittedName>
</protein>
<evidence type="ECO:0000256" key="7">
    <source>
        <dbReference type="ARBA" id="ARBA00023157"/>
    </source>
</evidence>
<dbReference type="GeneID" id="117349913"/>
<dbReference type="InterPro" id="IPR003879">
    <property type="entry name" value="Butyrophylin_SPRY"/>
</dbReference>
<dbReference type="PROSITE" id="PS50188">
    <property type="entry name" value="B302_SPRY"/>
    <property type="match status" value="1"/>
</dbReference>
<dbReference type="SUPFAM" id="SSF48726">
    <property type="entry name" value="Immunoglobulin"/>
    <property type="match status" value="2"/>
</dbReference>
<feature type="domain" description="Ig-like" evidence="13">
    <location>
        <begin position="156"/>
        <end position="243"/>
    </location>
</feature>
<dbReference type="Gene3D" id="2.60.120.920">
    <property type="match status" value="1"/>
</dbReference>
<dbReference type="SMART" id="SM00589">
    <property type="entry name" value="PRY"/>
    <property type="match status" value="1"/>
</dbReference>
<dbReference type="PANTHER" id="PTHR24100:SF149">
    <property type="entry name" value="BG-LIKE ANTIGEN 1-RELATED"/>
    <property type="match status" value="1"/>
</dbReference>
<keyword evidence="9" id="KW-0393">Immunoglobulin domain</keyword>
<dbReference type="InterPro" id="IPR001870">
    <property type="entry name" value="B30.2/SPRY"/>
</dbReference>
<dbReference type="SMART" id="SM00409">
    <property type="entry name" value="IG"/>
    <property type="match status" value="1"/>
</dbReference>
<dbReference type="RefSeq" id="XP_033779526.1">
    <property type="nucleotide sequence ID" value="XM_033923635.1"/>
</dbReference>
<dbReference type="Pfam" id="PF22705">
    <property type="entry name" value="C2-set_3"/>
    <property type="match status" value="1"/>
</dbReference>